<evidence type="ECO:0000313" key="14">
    <source>
        <dbReference type="EMBL" id="KAG5652189.1"/>
    </source>
</evidence>
<dbReference type="PANTHER" id="PTHR24305">
    <property type="entry name" value="CYTOCHROME P450"/>
    <property type="match status" value="1"/>
</dbReference>
<dbReference type="GO" id="GO:0020037">
    <property type="term" value="F:heme binding"/>
    <property type="evidence" value="ECO:0007669"/>
    <property type="project" value="InterPro"/>
</dbReference>
<evidence type="ECO:0000256" key="7">
    <source>
        <dbReference type="ARBA" id="ARBA00022723"/>
    </source>
</evidence>
<evidence type="ECO:0000256" key="9">
    <source>
        <dbReference type="ARBA" id="ARBA00023002"/>
    </source>
</evidence>
<dbReference type="InterPro" id="IPR002401">
    <property type="entry name" value="Cyt_P450_E_grp-I"/>
</dbReference>
<dbReference type="Pfam" id="PF00067">
    <property type="entry name" value="p450"/>
    <property type="match status" value="1"/>
</dbReference>
<evidence type="ECO:0000256" key="8">
    <source>
        <dbReference type="ARBA" id="ARBA00022989"/>
    </source>
</evidence>
<evidence type="ECO:0000256" key="2">
    <source>
        <dbReference type="ARBA" id="ARBA00004370"/>
    </source>
</evidence>
<keyword evidence="9" id="KW-0560">Oxidoreductase</keyword>
<name>A0A9P7GLU6_9AGAR</name>
<dbReference type="GO" id="GO:0005506">
    <property type="term" value="F:iron ion binding"/>
    <property type="evidence" value="ECO:0007669"/>
    <property type="project" value="InterPro"/>
</dbReference>
<reference evidence="14" key="2">
    <citation type="submission" date="2021-10" db="EMBL/GenBank/DDBJ databases">
        <title>Phylogenomics reveals ancestral predisposition of the termite-cultivated fungus Termitomyces towards a domesticated lifestyle.</title>
        <authorList>
            <person name="Auxier B."/>
            <person name="Grum-Grzhimaylo A."/>
            <person name="Cardenas M.E."/>
            <person name="Lodge J.D."/>
            <person name="Laessoe T."/>
            <person name="Pedersen O."/>
            <person name="Smith M.E."/>
            <person name="Kuyper T.W."/>
            <person name="Franco-Molano E.A."/>
            <person name="Baroni T.J."/>
            <person name="Aanen D.K."/>
        </authorList>
    </citation>
    <scope>NUCLEOTIDE SEQUENCE</scope>
    <source>
        <strain evidence="14">D49</strain>
    </source>
</reference>
<dbReference type="PRINTS" id="PR00463">
    <property type="entry name" value="EP450I"/>
</dbReference>
<keyword evidence="8" id="KW-1133">Transmembrane helix</keyword>
<comment type="cofactor">
    <cofactor evidence="1 13">
        <name>heme</name>
        <dbReference type="ChEBI" id="CHEBI:30413"/>
    </cofactor>
</comment>
<keyword evidence="6" id="KW-0812">Transmembrane</keyword>
<comment type="subcellular location">
    <subcellularLocation>
        <location evidence="2">Membrane</location>
    </subcellularLocation>
</comment>
<dbReference type="GO" id="GO:0016705">
    <property type="term" value="F:oxidoreductase activity, acting on paired donors, with incorporation or reduction of molecular oxygen"/>
    <property type="evidence" value="ECO:0007669"/>
    <property type="project" value="InterPro"/>
</dbReference>
<evidence type="ECO:0000256" key="1">
    <source>
        <dbReference type="ARBA" id="ARBA00001971"/>
    </source>
</evidence>
<sequence>IDMLHWMSRAALEMIGRSGLGYSFDSLDEGGKPHPYSVAIKQYLPTVSEFHFCREYVLPKLRQFLPPRVCRLALDFIPYKKLHKLRDVVDVMHQTSIEIFEAKKKAFEEGDRAVRAQLEEGKDIMSILIKANSEAAEGDRLSDEEVIAQVPFRTFTFAGTDTTSNALSRILLLLSTRPKVQDRLRAEIAEAISTYGEDMTYDELVSLPFLDAVCRETLRLYPPASLSSRVARRDVSVPLSTPIKGIDGRKMDSILVPEGTKVYVSILNANRDSTLWGPDSYEWKPERWLSPPPQVLTDARIPGVYSNLMTFFGGGRACIGFKFSQLEMKVVLSTLISQFRFSLSKEIEWKMTGVATPWVKGSSVPKLPLTVELLEAV</sequence>
<proteinExistence type="inferred from homology"/>
<dbReference type="GO" id="GO:0016020">
    <property type="term" value="C:membrane"/>
    <property type="evidence" value="ECO:0007669"/>
    <property type="project" value="UniProtKB-SubCell"/>
</dbReference>
<dbReference type="Gene3D" id="1.10.630.10">
    <property type="entry name" value="Cytochrome P450"/>
    <property type="match status" value="1"/>
</dbReference>
<keyword evidence="5 13" id="KW-0349">Heme</keyword>
<comment type="pathway">
    <text evidence="3">Secondary metabolite biosynthesis; terpenoid biosynthesis.</text>
</comment>
<comment type="similarity">
    <text evidence="4">Belongs to the cytochrome P450 family.</text>
</comment>
<accession>A0A9P7GLU6</accession>
<dbReference type="OrthoDB" id="1470350at2759"/>
<dbReference type="InterPro" id="IPR036396">
    <property type="entry name" value="Cyt_P450_sf"/>
</dbReference>
<evidence type="ECO:0000256" key="13">
    <source>
        <dbReference type="PIRSR" id="PIRSR602401-1"/>
    </source>
</evidence>
<dbReference type="PRINTS" id="PR00385">
    <property type="entry name" value="P450"/>
</dbReference>
<feature type="non-terminal residue" evidence="14">
    <location>
        <position position="377"/>
    </location>
</feature>
<evidence type="ECO:0000256" key="11">
    <source>
        <dbReference type="ARBA" id="ARBA00023033"/>
    </source>
</evidence>
<gene>
    <name evidence="14" type="ORF">H0H81_005988</name>
</gene>
<evidence type="ECO:0000256" key="12">
    <source>
        <dbReference type="ARBA" id="ARBA00023136"/>
    </source>
</evidence>
<keyword evidence="15" id="KW-1185">Reference proteome</keyword>
<evidence type="ECO:0000256" key="5">
    <source>
        <dbReference type="ARBA" id="ARBA00022617"/>
    </source>
</evidence>
<keyword evidence="10 13" id="KW-0408">Iron</keyword>
<keyword evidence="7 13" id="KW-0479">Metal-binding</keyword>
<evidence type="ECO:0000256" key="4">
    <source>
        <dbReference type="ARBA" id="ARBA00010617"/>
    </source>
</evidence>
<evidence type="ECO:0008006" key="16">
    <source>
        <dbReference type="Google" id="ProtNLM"/>
    </source>
</evidence>
<dbReference type="GO" id="GO:0004497">
    <property type="term" value="F:monooxygenase activity"/>
    <property type="evidence" value="ECO:0007669"/>
    <property type="project" value="UniProtKB-KW"/>
</dbReference>
<protein>
    <recommendedName>
        <fullName evidence="16">Cytochrome P450</fullName>
    </recommendedName>
</protein>
<dbReference type="PANTHER" id="PTHR24305:SF166">
    <property type="entry name" value="CYTOCHROME P450 12A4, MITOCHONDRIAL-RELATED"/>
    <property type="match status" value="1"/>
</dbReference>
<comment type="caution">
    <text evidence="14">The sequence shown here is derived from an EMBL/GenBank/DDBJ whole genome shotgun (WGS) entry which is preliminary data.</text>
</comment>
<organism evidence="14 15">
    <name type="scientific">Sphagnurus paluster</name>
    <dbReference type="NCBI Taxonomy" id="117069"/>
    <lineage>
        <taxon>Eukaryota</taxon>
        <taxon>Fungi</taxon>
        <taxon>Dikarya</taxon>
        <taxon>Basidiomycota</taxon>
        <taxon>Agaricomycotina</taxon>
        <taxon>Agaricomycetes</taxon>
        <taxon>Agaricomycetidae</taxon>
        <taxon>Agaricales</taxon>
        <taxon>Tricholomatineae</taxon>
        <taxon>Lyophyllaceae</taxon>
        <taxon>Sphagnurus</taxon>
    </lineage>
</organism>
<evidence type="ECO:0000256" key="10">
    <source>
        <dbReference type="ARBA" id="ARBA00023004"/>
    </source>
</evidence>
<feature type="binding site" description="axial binding residue" evidence="13">
    <location>
        <position position="318"/>
    </location>
    <ligand>
        <name>heme</name>
        <dbReference type="ChEBI" id="CHEBI:30413"/>
    </ligand>
    <ligandPart>
        <name>Fe</name>
        <dbReference type="ChEBI" id="CHEBI:18248"/>
    </ligandPart>
</feature>
<evidence type="ECO:0000313" key="15">
    <source>
        <dbReference type="Proteomes" id="UP000717328"/>
    </source>
</evidence>
<dbReference type="SUPFAM" id="SSF48264">
    <property type="entry name" value="Cytochrome P450"/>
    <property type="match status" value="1"/>
</dbReference>
<keyword evidence="12" id="KW-0472">Membrane</keyword>
<evidence type="ECO:0000256" key="3">
    <source>
        <dbReference type="ARBA" id="ARBA00004721"/>
    </source>
</evidence>
<dbReference type="EMBL" id="JABCKI010000152">
    <property type="protein sequence ID" value="KAG5652189.1"/>
    <property type="molecule type" value="Genomic_DNA"/>
</dbReference>
<keyword evidence="11" id="KW-0503">Monooxygenase</keyword>
<dbReference type="Proteomes" id="UP000717328">
    <property type="component" value="Unassembled WGS sequence"/>
</dbReference>
<evidence type="ECO:0000256" key="6">
    <source>
        <dbReference type="ARBA" id="ARBA00022692"/>
    </source>
</evidence>
<reference evidence="14" key="1">
    <citation type="submission" date="2021-02" db="EMBL/GenBank/DDBJ databases">
        <authorList>
            <person name="Nieuwenhuis M."/>
            <person name="Van De Peppel L.J.J."/>
        </authorList>
    </citation>
    <scope>NUCLEOTIDE SEQUENCE</scope>
    <source>
        <strain evidence="14">D49</strain>
    </source>
</reference>
<dbReference type="InterPro" id="IPR001128">
    <property type="entry name" value="Cyt_P450"/>
</dbReference>
<dbReference type="InterPro" id="IPR050121">
    <property type="entry name" value="Cytochrome_P450_monoxygenase"/>
</dbReference>
<dbReference type="AlphaFoldDB" id="A0A9P7GLU6"/>